<proteinExistence type="predicted"/>
<reference evidence="2 3" key="1">
    <citation type="submission" date="2024-04" db="EMBL/GenBank/DDBJ databases">
        <authorList>
            <person name="Suleimanova A.D."/>
            <person name="Pudova D.S."/>
            <person name="Shagimardanova E.I."/>
            <person name="Sharipova M.R."/>
        </authorList>
    </citation>
    <scope>NUCLEOTIDE SEQUENCE [LARGE SCALE GENOMIC DNA]</scope>
    <source>
        <strain evidence="2 3">3.1</strain>
    </source>
</reference>
<dbReference type="EMBL" id="JBCGBG010000011">
    <property type="protein sequence ID" value="MEL7698404.1"/>
    <property type="molecule type" value="Genomic_DNA"/>
</dbReference>
<evidence type="ECO:0008006" key="4">
    <source>
        <dbReference type="Google" id="ProtNLM"/>
    </source>
</evidence>
<evidence type="ECO:0000313" key="3">
    <source>
        <dbReference type="Proteomes" id="UP001468095"/>
    </source>
</evidence>
<dbReference type="Proteomes" id="UP001468095">
    <property type="component" value="Unassembled WGS sequence"/>
</dbReference>
<feature type="coiled-coil region" evidence="1">
    <location>
        <begin position="5"/>
        <end position="32"/>
    </location>
</feature>
<keyword evidence="3" id="KW-1185">Reference proteome</keyword>
<dbReference type="RefSeq" id="WP_046289628.1">
    <property type="nucleotide sequence ID" value="NZ_JBCGBG010000011.1"/>
</dbReference>
<accession>A0ABU9MQQ7</accession>
<protein>
    <recommendedName>
        <fullName evidence="4">RNA polymerase sigma-70 region 4 domain-containing protein</fullName>
    </recommendedName>
</protein>
<evidence type="ECO:0000256" key="1">
    <source>
        <dbReference type="SAM" id="Coils"/>
    </source>
</evidence>
<name>A0ABU9MQQ7_9GAMM</name>
<gene>
    <name evidence="2" type="ORF">AABB92_22460</name>
</gene>
<organism evidence="2 3">
    <name type="scientific">Pantoea brenneri</name>
    <dbReference type="NCBI Taxonomy" id="472694"/>
    <lineage>
        <taxon>Bacteria</taxon>
        <taxon>Pseudomonadati</taxon>
        <taxon>Pseudomonadota</taxon>
        <taxon>Gammaproteobacteria</taxon>
        <taxon>Enterobacterales</taxon>
        <taxon>Erwiniaceae</taxon>
        <taxon>Pantoea</taxon>
    </lineage>
</organism>
<sequence>MGSKIDEHDHRIKELERKVKGMQRQIELGKAQHEQVTKSHDRKIRDLEIRSAVQSGLPQRKVAEIYDLSTGRVSQIVRRTG</sequence>
<comment type="caution">
    <text evidence="2">The sequence shown here is derived from an EMBL/GenBank/DDBJ whole genome shotgun (WGS) entry which is preliminary data.</text>
</comment>
<keyword evidence="1" id="KW-0175">Coiled coil</keyword>
<evidence type="ECO:0000313" key="2">
    <source>
        <dbReference type="EMBL" id="MEL7698404.1"/>
    </source>
</evidence>